<accession>B4SGH6</accession>
<name>B4SGH6_PELPB</name>
<dbReference type="Pfam" id="PF01636">
    <property type="entry name" value="APH"/>
    <property type="match status" value="1"/>
</dbReference>
<keyword evidence="3" id="KW-1185">Reference proteome</keyword>
<protein>
    <submittedName>
        <fullName evidence="2">Aminoglycoside phosphotransferase</fullName>
    </submittedName>
</protein>
<dbReference type="Proteomes" id="UP000002724">
    <property type="component" value="Chromosome"/>
</dbReference>
<reference evidence="2 3" key="1">
    <citation type="submission" date="2008-06" db="EMBL/GenBank/DDBJ databases">
        <title>Complete sequence of Pelodictyon phaeoclathratiforme BU-1.</title>
        <authorList>
            <consortium name="US DOE Joint Genome Institute"/>
            <person name="Lucas S."/>
            <person name="Copeland A."/>
            <person name="Lapidus A."/>
            <person name="Glavina del Rio T."/>
            <person name="Dalin E."/>
            <person name="Tice H."/>
            <person name="Bruce D."/>
            <person name="Goodwin L."/>
            <person name="Pitluck S."/>
            <person name="Schmutz J."/>
            <person name="Larimer F."/>
            <person name="Land M."/>
            <person name="Hauser L."/>
            <person name="Kyrpides N."/>
            <person name="Mikhailova N."/>
            <person name="Liu Z."/>
            <person name="Li T."/>
            <person name="Zhao F."/>
            <person name="Overmann J."/>
            <person name="Bryant D.A."/>
            <person name="Richardson P."/>
        </authorList>
    </citation>
    <scope>NUCLEOTIDE SEQUENCE [LARGE SCALE GENOMIC DNA]</scope>
    <source>
        <strain evidence="3">DSM 5477 / BU-1</strain>
    </source>
</reference>
<dbReference type="eggNOG" id="COG3178">
    <property type="taxonomic scope" value="Bacteria"/>
</dbReference>
<sequence length="334" mass="38393">MTIQKNIATLFSTCCSKPLSITKIQGDASSRQYFRVTGTTESSVACYDPALNPSSADTYPFLVLHALLARHAIPVPAIMAINAETNIMLLEDCGDFLLQNLFNSSLQHTLPDRYRDIIDILIQLQSIRGHNNQIPFSICFDKKKLMLEFDFFIQYGLLDYFAAIFDQQLIGRLRYEFEAIAELLVKPQHFVLNHRDFHSRNILIHQNKPIIIDFQDARMGLPQYDAVSLIKDSYVQLSPSLTEELKAYHYHALCNNELTTMSFDEYLFYFDIMAFQRNIKATGTFCYQTRTGKSGLFEHSIEPTLAYLHEYIEARTELKRAGELLQTILKGTTR</sequence>
<keyword evidence="2" id="KW-0808">Transferase</keyword>
<dbReference type="Gene3D" id="3.30.200.20">
    <property type="entry name" value="Phosphorylase Kinase, domain 1"/>
    <property type="match status" value="1"/>
</dbReference>
<dbReference type="OrthoDB" id="9784461at2"/>
<evidence type="ECO:0000313" key="2">
    <source>
        <dbReference type="EMBL" id="ACF44912.1"/>
    </source>
</evidence>
<dbReference type="GO" id="GO:0016740">
    <property type="term" value="F:transferase activity"/>
    <property type="evidence" value="ECO:0007669"/>
    <property type="project" value="UniProtKB-KW"/>
</dbReference>
<dbReference type="SUPFAM" id="SSF56112">
    <property type="entry name" value="Protein kinase-like (PK-like)"/>
    <property type="match status" value="1"/>
</dbReference>
<proteinExistence type="predicted"/>
<dbReference type="Gene3D" id="3.90.1200.10">
    <property type="match status" value="1"/>
</dbReference>
<dbReference type="KEGG" id="pph:Ppha_2760"/>
<evidence type="ECO:0000313" key="3">
    <source>
        <dbReference type="Proteomes" id="UP000002724"/>
    </source>
</evidence>
<feature type="domain" description="Aminoglycoside phosphotransferase" evidence="1">
    <location>
        <begin position="21"/>
        <end position="247"/>
    </location>
</feature>
<organism evidence="2 3">
    <name type="scientific">Pelodictyon phaeoclathratiforme (strain DSM 5477 / BU-1)</name>
    <dbReference type="NCBI Taxonomy" id="324925"/>
    <lineage>
        <taxon>Bacteria</taxon>
        <taxon>Pseudomonadati</taxon>
        <taxon>Chlorobiota</taxon>
        <taxon>Chlorobiia</taxon>
        <taxon>Chlorobiales</taxon>
        <taxon>Chlorobiaceae</taxon>
        <taxon>Chlorobium/Pelodictyon group</taxon>
        <taxon>Pelodictyon</taxon>
    </lineage>
</organism>
<dbReference type="STRING" id="324925.Ppha_2760"/>
<dbReference type="InterPro" id="IPR002575">
    <property type="entry name" value="Aminoglycoside_PTrfase"/>
</dbReference>
<dbReference type="AlphaFoldDB" id="B4SGH6"/>
<dbReference type="HOGENOM" id="CLU_021467_0_0_10"/>
<dbReference type="EMBL" id="CP001110">
    <property type="protein sequence ID" value="ACF44912.1"/>
    <property type="molecule type" value="Genomic_DNA"/>
</dbReference>
<dbReference type="RefSeq" id="WP_012509380.1">
    <property type="nucleotide sequence ID" value="NC_011060.1"/>
</dbReference>
<dbReference type="InterPro" id="IPR011009">
    <property type="entry name" value="Kinase-like_dom_sf"/>
</dbReference>
<gene>
    <name evidence="2" type="ordered locus">Ppha_2760</name>
</gene>
<evidence type="ECO:0000259" key="1">
    <source>
        <dbReference type="Pfam" id="PF01636"/>
    </source>
</evidence>